<dbReference type="InterPro" id="IPR051448">
    <property type="entry name" value="CdaR-like_regulators"/>
</dbReference>
<evidence type="ECO:0000313" key="3">
    <source>
        <dbReference type="EMBL" id="WXG70583.1"/>
    </source>
</evidence>
<dbReference type="InterPro" id="IPR012914">
    <property type="entry name" value="PucR_dom"/>
</dbReference>
<dbReference type="Gene3D" id="1.10.10.2840">
    <property type="entry name" value="PucR C-terminal helix-turn-helix domain"/>
    <property type="match status" value="1"/>
</dbReference>
<keyword evidence="4" id="KW-1185">Reference proteome</keyword>
<dbReference type="InterPro" id="IPR025736">
    <property type="entry name" value="PucR_C-HTH_dom"/>
</dbReference>
<feature type="domain" description="PucR C-terminal helix-turn-helix" evidence="2">
    <location>
        <begin position="439"/>
        <end position="496"/>
    </location>
</feature>
<dbReference type="Pfam" id="PF07905">
    <property type="entry name" value="PucR"/>
    <property type="match status" value="1"/>
</dbReference>
<dbReference type="PANTHER" id="PTHR33744:SF1">
    <property type="entry name" value="DNA-BINDING TRANSCRIPTIONAL ACTIVATOR ADER"/>
    <property type="match status" value="1"/>
</dbReference>
<sequence length="503" mass="53758">MTVQISWLLSQKQLSLSRRGVRTAHPAPITFVHATELTDPSPWLSGGELVLTTGLGLSDDADELRSYIDRLHGVGVSCLGFGIGLSHSVVPDALVQRANAVGLEVLEVPFEIPFAAIVRTVMNKIAEQEYEEVLQAAKVQNRITRAALHGGVDAIVKELATATATTITYVGRRTHALHPRSEQAFLDEVRQLVVARGGSGTAASISVSEPGRSVTVQSVGLSAASSGHVAMMSTGPISSVNRILLGHAVSLVTLELEQPARLRVERSTLHALALASMFDSRFDQLPAPTVLNDAAGADGLVRALVLRSAAIQDTIRHLDGLLFRAGRGLYAHVDGDEATILLRGDDDASWVDAQLPDEPTLRAGLSTPHSLLDIRKAATQARMAFGMAGSQRTDRLVEFGNARASVVLQSAPAREAFLTLASSTIDVLADHDREHGVELLASLRSYLVAHGHWEGAAAQLGVHRHTLRGRIARVQDILDVDLTDARVRAELLLAILVSDGRCP</sequence>
<evidence type="ECO:0000259" key="1">
    <source>
        <dbReference type="Pfam" id="PF07905"/>
    </source>
</evidence>
<feature type="domain" description="Purine catabolism PurC-like" evidence="1">
    <location>
        <begin position="27"/>
        <end position="125"/>
    </location>
</feature>
<dbReference type="PANTHER" id="PTHR33744">
    <property type="entry name" value="CARBOHYDRATE DIACID REGULATOR"/>
    <property type="match status" value="1"/>
</dbReference>
<dbReference type="Pfam" id="PF13556">
    <property type="entry name" value="HTH_30"/>
    <property type="match status" value="1"/>
</dbReference>
<accession>A0ABZ2PTM6</accession>
<reference evidence="3 4" key="1">
    <citation type="submission" date="2024-03" db="EMBL/GenBank/DDBJ databases">
        <title>Natural products discovery in diverse microorganisms through a two-stage MS feature dereplication strategy.</title>
        <authorList>
            <person name="Zhang R."/>
        </authorList>
    </citation>
    <scope>NUCLEOTIDE SEQUENCE [LARGE SCALE GENOMIC DNA]</scope>
    <source>
        <strain evidence="3 4">18930</strain>
    </source>
</reference>
<dbReference type="Proteomes" id="UP001432000">
    <property type="component" value="Chromosome"/>
</dbReference>
<dbReference type="EMBL" id="CP147846">
    <property type="protein sequence ID" value="WXG70583.1"/>
    <property type="molecule type" value="Genomic_DNA"/>
</dbReference>
<protein>
    <submittedName>
        <fullName evidence="3">PucR family transcriptional regulator</fullName>
    </submittedName>
</protein>
<organism evidence="3 4">
    <name type="scientific">Rhodococcus sovatensis</name>
    <dbReference type="NCBI Taxonomy" id="1805840"/>
    <lineage>
        <taxon>Bacteria</taxon>
        <taxon>Bacillati</taxon>
        <taxon>Actinomycetota</taxon>
        <taxon>Actinomycetes</taxon>
        <taxon>Mycobacteriales</taxon>
        <taxon>Nocardiaceae</taxon>
        <taxon>Rhodococcus</taxon>
    </lineage>
</organism>
<evidence type="ECO:0000313" key="4">
    <source>
        <dbReference type="Proteomes" id="UP001432000"/>
    </source>
</evidence>
<dbReference type="RefSeq" id="WP_338892082.1">
    <property type="nucleotide sequence ID" value="NZ_CP147846.1"/>
</dbReference>
<dbReference type="InterPro" id="IPR042070">
    <property type="entry name" value="PucR_C-HTH_sf"/>
</dbReference>
<name>A0ABZ2PTM6_9NOCA</name>
<evidence type="ECO:0000259" key="2">
    <source>
        <dbReference type="Pfam" id="PF13556"/>
    </source>
</evidence>
<proteinExistence type="predicted"/>
<gene>
    <name evidence="3" type="ORF">WDS16_08850</name>
</gene>